<dbReference type="OrthoDB" id="1032831at2"/>
<dbReference type="InterPro" id="IPR053738">
    <property type="entry name" value="Lambda_capsid_assembly"/>
</dbReference>
<evidence type="ECO:0000313" key="1">
    <source>
        <dbReference type="EMBL" id="SUC37465.1"/>
    </source>
</evidence>
<dbReference type="GeneID" id="78571599"/>
<proteinExistence type="predicted"/>
<name>A0A379G938_9BACT</name>
<dbReference type="InterPro" id="IPR005564">
    <property type="entry name" value="Major_capsid_GpE"/>
</dbReference>
<reference evidence="1 2" key="1">
    <citation type="submission" date="2018-06" db="EMBL/GenBank/DDBJ databases">
        <authorList>
            <consortium name="Pathogen Informatics"/>
            <person name="Doyle S."/>
        </authorList>
    </citation>
    <scope>NUCLEOTIDE SEQUENCE [LARGE SCALE GENOMIC DNA]</scope>
    <source>
        <strain evidence="1 2">NCTC13043</strain>
    </source>
</reference>
<accession>A0A379G938</accession>
<dbReference type="Pfam" id="PF03864">
    <property type="entry name" value="Phage_cap_E"/>
    <property type="match status" value="1"/>
</dbReference>
<dbReference type="Proteomes" id="UP000254235">
    <property type="component" value="Unassembled WGS sequence"/>
</dbReference>
<dbReference type="AlphaFoldDB" id="A0A379G938"/>
<sequence>MDSIFSKVSLPSVPVDLLATLRIFFDKASLQNKTIFEQLYVDKWFDYNLPQMDLTADAIQATYNVRFMASVIGNDAATPLRPTDGFKTFSEEIPRMGHRFGMSAKKMRKMLSILEASGKRYTDQQKFQEVYKILMGEVKEAYLGCKDTADHIILQAMSNKGVAEFTPTLNNPDGRTYKVDYNMPKENILKATNNWEKGNESKVNPFEELADIRYTFQNKGIVFGETCMSPSVYAWLINCPAVRRAIKGTDKSGQAVTPAELNAMLQQFELPAITLINKRNAVTEDGKRKTELINPWNDNVITLKPAGKIGEVQPAFEDNAIIEEPNVQYTDAGNGMRIAKWQTGESTGQKAGEYTQASWRALPIITEIDSIVNYQVRGL</sequence>
<organism evidence="1 2">
    <name type="scientific">Prevotella pallens</name>
    <dbReference type="NCBI Taxonomy" id="60133"/>
    <lineage>
        <taxon>Bacteria</taxon>
        <taxon>Pseudomonadati</taxon>
        <taxon>Bacteroidota</taxon>
        <taxon>Bacteroidia</taxon>
        <taxon>Bacteroidales</taxon>
        <taxon>Prevotellaceae</taxon>
        <taxon>Prevotella</taxon>
    </lineage>
</organism>
<gene>
    <name evidence="1" type="ORF">NCTC13043_01954</name>
</gene>
<protein>
    <recommendedName>
        <fullName evidence="3">Phage major capsid protein E</fullName>
    </recommendedName>
</protein>
<evidence type="ECO:0008006" key="3">
    <source>
        <dbReference type="Google" id="ProtNLM"/>
    </source>
</evidence>
<evidence type="ECO:0000313" key="2">
    <source>
        <dbReference type="Proteomes" id="UP000254235"/>
    </source>
</evidence>
<dbReference type="EMBL" id="UGTP01000002">
    <property type="protein sequence ID" value="SUC37465.1"/>
    <property type="molecule type" value="Genomic_DNA"/>
</dbReference>
<dbReference type="RefSeq" id="WP_115083912.1">
    <property type="nucleotide sequence ID" value="NZ_UGTP01000002.1"/>
</dbReference>
<dbReference type="Gene3D" id="3.90.1690.10">
    <property type="entry name" value="phage-related protein like domain"/>
    <property type="match status" value="1"/>
</dbReference>